<dbReference type="AlphaFoldDB" id="A0A1G4RWD7"/>
<proteinExistence type="predicted"/>
<dbReference type="Pfam" id="PF07310">
    <property type="entry name" value="PAS_5"/>
    <property type="match status" value="1"/>
</dbReference>
<dbReference type="Proteomes" id="UP000199150">
    <property type="component" value="Unassembled WGS sequence"/>
</dbReference>
<dbReference type="EMBL" id="FMTS01000003">
    <property type="protein sequence ID" value="SCW61174.1"/>
    <property type="molecule type" value="Genomic_DNA"/>
</dbReference>
<organism evidence="1 2">
    <name type="scientific">Asticcacaulis taihuensis</name>
    <dbReference type="NCBI Taxonomy" id="260084"/>
    <lineage>
        <taxon>Bacteria</taxon>
        <taxon>Pseudomonadati</taxon>
        <taxon>Pseudomonadota</taxon>
        <taxon>Alphaproteobacteria</taxon>
        <taxon>Caulobacterales</taxon>
        <taxon>Caulobacteraceae</taxon>
        <taxon>Asticcacaulis</taxon>
    </lineage>
</organism>
<dbReference type="RefSeq" id="WP_090647690.1">
    <property type="nucleotide sequence ID" value="NZ_CBCRYE010000001.1"/>
</dbReference>
<reference evidence="2" key="1">
    <citation type="submission" date="2016-10" db="EMBL/GenBank/DDBJ databases">
        <authorList>
            <person name="Varghese N."/>
            <person name="Submissions S."/>
        </authorList>
    </citation>
    <scope>NUCLEOTIDE SEQUENCE [LARGE SCALE GENOMIC DNA]</scope>
    <source>
        <strain evidence="2">CGMCC 1.3431</strain>
    </source>
</reference>
<evidence type="ECO:0000313" key="1">
    <source>
        <dbReference type="EMBL" id="SCW61174.1"/>
    </source>
</evidence>
<protein>
    <submittedName>
        <fullName evidence="1">PAS domain-containing protein</fullName>
    </submittedName>
</protein>
<sequence>MPHSSTVSFLSYWRSLQTDPGKAPLREQFNPARLKTLIPQMMMVSTTDHSHRFRLAGGFLRALHGFDLKDTSFIALFQASFIGRVTTALMLSRRQAQPVILTLSAPWQTSHPEISPEEAALFQNETVRFEICLCPMLNAYGKVDRLVGIYQTLSAMPQNPNGVLGRYTLDAVRLCPPEQGPQPAHLRLIARDGRLIA</sequence>
<dbReference type="STRING" id="260084.SAMN02927928_2204"/>
<dbReference type="OrthoDB" id="8478628at2"/>
<accession>A0A1G4RWD7</accession>
<evidence type="ECO:0000313" key="2">
    <source>
        <dbReference type="Proteomes" id="UP000199150"/>
    </source>
</evidence>
<gene>
    <name evidence="1" type="ORF">SAMN02927928_2204</name>
</gene>
<dbReference type="InterPro" id="IPR009922">
    <property type="entry name" value="DUF1457"/>
</dbReference>
<keyword evidence="2" id="KW-1185">Reference proteome</keyword>
<name>A0A1G4RWD7_9CAUL</name>